<keyword evidence="2" id="KW-0853">WD repeat</keyword>
<dbReference type="GO" id="GO:0005737">
    <property type="term" value="C:cytoplasm"/>
    <property type="evidence" value="ECO:0007669"/>
    <property type="project" value="TreeGrafter"/>
</dbReference>
<evidence type="ECO:0000256" key="6">
    <source>
        <dbReference type="ARBA" id="ARBA00039131"/>
    </source>
</evidence>
<dbReference type="InParanoid" id="A0A0C3CPB8"/>
<evidence type="ECO:0000256" key="7">
    <source>
        <dbReference type="ARBA" id="ARBA00047551"/>
    </source>
</evidence>
<dbReference type="PANTHER" id="PTHR46042:SF1">
    <property type="entry name" value="DIPHTHINE METHYLTRANSFERASE"/>
    <property type="match status" value="1"/>
</dbReference>
<dbReference type="EC" id="3.1.1.97" evidence="6"/>
<dbReference type="SMART" id="SM00320">
    <property type="entry name" value="WD40"/>
    <property type="match status" value="4"/>
</dbReference>
<comment type="similarity">
    <text evidence="5">Belongs to the DPH7 family.</text>
</comment>
<evidence type="ECO:0000256" key="5">
    <source>
        <dbReference type="ARBA" id="ARBA00038092"/>
    </source>
</evidence>
<sequence length="448" mass="50018">METSSKFSHSITHISSSILDAPPSCLEFVPREYDPGCEYFVVGTYTLLEGGNQSTEDGEENKPGDEDVRQEQKPQEKIGGLKLFKIDHDKVTLVQELAYQSAIFDLHFLPGSPNFGVVTNTGDISVFKFIKNEKGGSGFEHIATHHLIDAQITYFAWYPYNQGNPPLFAATLHTGKLLLVRFGDWDFKKVEILDDEERTLTNTYGHEESAWCCAWSPFSSNPTPGHSGKTILSGGDDGKLLLFNMSVAPILPNSSVSINTEFDLLDTGRRVFKPHDSGVTFILPLPVSNSDVACILLTGGYDDYVRVYTTYDFRANASTYTRPRVLAELNLGGGVWRLKYLHDYEKQKKQNNGSQLTRFRILASCAWAGARILEIEGTLTGQWCIKVVGSVTIHQSMCYASDVKPLENEDETQNPRICVSSSFYDKLLCLWKWDPVQADVEATSDYLG</sequence>
<gene>
    <name evidence="9" type="ORF">OIDMADRAFT_179747</name>
</gene>
<protein>
    <recommendedName>
        <fullName evidence="6">methylated diphthine methylhydrolase</fullName>
        <ecNumber evidence="6">3.1.1.97</ecNumber>
    </recommendedName>
</protein>
<dbReference type="AlphaFoldDB" id="A0A0C3CPB8"/>
<dbReference type="STRING" id="913774.A0A0C3CPB8"/>
<keyword evidence="4" id="KW-0378">Hydrolase</keyword>
<reference evidence="10" key="2">
    <citation type="submission" date="2015-01" db="EMBL/GenBank/DDBJ databases">
        <title>Evolutionary Origins and Diversification of the Mycorrhizal Mutualists.</title>
        <authorList>
            <consortium name="DOE Joint Genome Institute"/>
            <consortium name="Mycorrhizal Genomics Consortium"/>
            <person name="Kohler A."/>
            <person name="Kuo A."/>
            <person name="Nagy L.G."/>
            <person name="Floudas D."/>
            <person name="Copeland A."/>
            <person name="Barry K.W."/>
            <person name="Cichocki N."/>
            <person name="Veneault-Fourrey C."/>
            <person name="LaButti K."/>
            <person name="Lindquist E.A."/>
            <person name="Lipzen A."/>
            <person name="Lundell T."/>
            <person name="Morin E."/>
            <person name="Murat C."/>
            <person name="Riley R."/>
            <person name="Ohm R."/>
            <person name="Sun H."/>
            <person name="Tunlid A."/>
            <person name="Henrissat B."/>
            <person name="Grigoriev I.V."/>
            <person name="Hibbett D.S."/>
            <person name="Martin F."/>
        </authorList>
    </citation>
    <scope>NUCLEOTIDE SEQUENCE [LARGE SCALE GENOMIC DNA]</scope>
    <source>
        <strain evidence="10">Zn</strain>
    </source>
</reference>
<reference evidence="9 10" key="1">
    <citation type="submission" date="2014-04" db="EMBL/GenBank/DDBJ databases">
        <authorList>
            <consortium name="DOE Joint Genome Institute"/>
            <person name="Kuo A."/>
            <person name="Martino E."/>
            <person name="Perotto S."/>
            <person name="Kohler A."/>
            <person name="Nagy L.G."/>
            <person name="Floudas D."/>
            <person name="Copeland A."/>
            <person name="Barry K.W."/>
            <person name="Cichocki N."/>
            <person name="Veneault-Fourrey C."/>
            <person name="LaButti K."/>
            <person name="Lindquist E.A."/>
            <person name="Lipzen A."/>
            <person name="Lundell T."/>
            <person name="Morin E."/>
            <person name="Murat C."/>
            <person name="Sun H."/>
            <person name="Tunlid A."/>
            <person name="Henrissat B."/>
            <person name="Grigoriev I.V."/>
            <person name="Hibbett D.S."/>
            <person name="Martin F."/>
            <person name="Nordberg H.P."/>
            <person name="Cantor M.N."/>
            <person name="Hua S.X."/>
        </authorList>
    </citation>
    <scope>NUCLEOTIDE SEQUENCE [LARGE SCALE GENOMIC DNA]</scope>
    <source>
        <strain evidence="9 10">Zn</strain>
    </source>
</reference>
<dbReference type="Proteomes" id="UP000054321">
    <property type="component" value="Unassembled WGS sequence"/>
</dbReference>
<evidence type="ECO:0000313" key="9">
    <source>
        <dbReference type="EMBL" id="KIN00874.1"/>
    </source>
</evidence>
<dbReference type="InterPro" id="IPR015943">
    <property type="entry name" value="WD40/YVTN_repeat-like_dom_sf"/>
</dbReference>
<keyword evidence="10" id="KW-1185">Reference proteome</keyword>
<accession>A0A0C3CPB8</accession>
<dbReference type="GO" id="GO:0017183">
    <property type="term" value="P:protein histidyl modification to diphthamide"/>
    <property type="evidence" value="ECO:0007669"/>
    <property type="project" value="TreeGrafter"/>
</dbReference>
<feature type="compositionally biased region" description="Basic and acidic residues" evidence="8">
    <location>
        <begin position="60"/>
        <end position="74"/>
    </location>
</feature>
<comment type="pathway">
    <text evidence="1">Protein modification; peptidyl-diphthamide biosynthesis.</text>
</comment>
<dbReference type="HOGENOM" id="CLU_036100_1_0_1"/>
<dbReference type="InterPro" id="IPR052415">
    <property type="entry name" value="Diphthine_MTase"/>
</dbReference>
<name>A0A0C3CPB8_OIDMZ</name>
<dbReference type="InterPro" id="IPR036322">
    <property type="entry name" value="WD40_repeat_dom_sf"/>
</dbReference>
<proteinExistence type="inferred from homology"/>
<keyword evidence="3" id="KW-0677">Repeat</keyword>
<evidence type="ECO:0000256" key="8">
    <source>
        <dbReference type="SAM" id="MobiDB-lite"/>
    </source>
</evidence>
<dbReference type="EMBL" id="KN832876">
    <property type="protein sequence ID" value="KIN00874.1"/>
    <property type="molecule type" value="Genomic_DNA"/>
</dbReference>
<dbReference type="Gene3D" id="2.130.10.10">
    <property type="entry name" value="YVTN repeat-like/Quinoprotein amine dehydrogenase"/>
    <property type="match status" value="1"/>
</dbReference>
<evidence type="ECO:0000313" key="10">
    <source>
        <dbReference type="Proteomes" id="UP000054321"/>
    </source>
</evidence>
<evidence type="ECO:0000256" key="4">
    <source>
        <dbReference type="ARBA" id="ARBA00022801"/>
    </source>
</evidence>
<dbReference type="SUPFAM" id="SSF50978">
    <property type="entry name" value="WD40 repeat-like"/>
    <property type="match status" value="1"/>
</dbReference>
<feature type="region of interest" description="Disordered" evidence="8">
    <location>
        <begin position="51"/>
        <end position="74"/>
    </location>
</feature>
<evidence type="ECO:0000256" key="1">
    <source>
        <dbReference type="ARBA" id="ARBA00005156"/>
    </source>
</evidence>
<dbReference type="OrthoDB" id="1930760at2759"/>
<organism evidence="9 10">
    <name type="scientific">Oidiodendron maius (strain Zn)</name>
    <dbReference type="NCBI Taxonomy" id="913774"/>
    <lineage>
        <taxon>Eukaryota</taxon>
        <taxon>Fungi</taxon>
        <taxon>Dikarya</taxon>
        <taxon>Ascomycota</taxon>
        <taxon>Pezizomycotina</taxon>
        <taxon>Leotiomycetes</taxon>
        <taxon>Leotiomycetes incertae sedis</taxon>
        <taxon>Myxotrichaceae</taxon>
        <taxon>Oidiodendron</taxon>
    </lineage>
</organism>
<evidence type="ECO:0000256" key="3">
    <source>
        <dbReference type="ARBA" id="ARBA00022737"/>
    </source>
</evidence>
<dbReference type="InterPro" id="IPR001680">
    <property type="entry name" value="WD40_rpt"/>
</dbReference>
<dbReference type="PANTHER" id="PTHR46042">
    <property type="entry name" value="DIPHTHINE METHYLTRANSFERASE"/>
    <property type="match status" value="1"/>
</dbReference>
<dbReference type="GO" id="GO:0061685">
    <property type="term" value="F:diphthine methylesterase activity"/>
    <property type="evidence" value="ECO:0007669"/>
    <property type="project" value="UniProtKB-EC"/>
</dbReference>
<dbReference type="Pfam" id="PF00400">
    <property type="entry name" value="WD40"/>
    <property type="match status" value="1"/>
</dbReference>
<evidence type="ECO:0000256" key="2">
    <source>
        <dbReference type="ARBA" id="ARBA00022574"/>
    </source>
</evidence>
<comment type="catalytic activity">
    <reaction evidence="7">
        <text>diphthine methyl ester-[translation elongation factor 2] + H2O = diphthine-[translation elongation factor 2] + methanol + H(+)</text>
        <dbReference type="Rhea" id="RHEA:42656"/>
        <dbReference type="Rhea" id="RHEA-COMP:10172"/>
        <dbReference type="Rhea" id="RHEA-COMP:10173"/>
        <dbReference type="ChEBI" id="CHEBI:15377"/>
        <dbReference type="ChEBI" id="CHEBI:15378"/>
        <dbReference type="ChEBI" id="CHEBI:17790"/>
        <dbReference type="ChEBI" id="CHEBI:79005"/>
        <dbReference type="ChEBI" id="CHEBI:82696"/>
        <dbReference type="EC" id="3.1.1.97"/>
    </reaction>
</comment>